<feature type="signal peptide" evidence="2">
    <location>
        <begin position="1"/>
        <end position="19"/>
    </location>
</feature>
<dbReference type="EMBL" id="CP136891">
    <property type="protein sequence ID" value="WOK96772.1"/>
    <property type="molecule type" value="Genomic_DNA"/>
</dbReference>
<feature type="region of interest" description="Disordered" evidence="1">
    <location>
        <begin position="219"/>
        <end position="263"/>
    </location>
</feature>
<feature type="region of interest" description="Disordered" evidence="1">
    <location>
        <begin position="323"/>
        <end position="385"/>
    </location>
</feature>
<feature type="compositionally biased region" description="Basic and acidic residues" evidence="1">
    <location>
        <begin position="461"/>
        <end position="481"/>
    </location>
</feature>
<name>A0AAQ3Q5G2_9LILI</name>
<feature type="region of interest" description="Disordered" evidence="1">
    <location>
        <begin position="442"/>
        <end position="488"/>
    </location>
</feature>
<keyword evidence="2" id="KW-0732">Signal</keyword>
<feature type="compositionally biased region" description="Polar residues" evidence="1">
    <location>
        <begin position="527"/>
        <end position="536"/>
    </location>
</feature>
<feature type="compositionally biased region" description="Polar residues" evidence="1">
    <location>
        <begin position="649"/>
        <end position="666"/>
    </location>
</feature>
<accession>A0AAQ3Q5G2</accession>
<feature type="compositionally biased region" description="Acidic residues" evidence="1">
    <location>
        <begin position="237"/>
        <end position="260"/>
    </location>
</feature>
<keyword evidence="4" id="KW-1185">Reference proteome</keyword>
<feature type="compositionally biased region" description="Basic and acidic residues" evidence="1">
    <location>
        <begin position="569"/>
        <end position="579"/>
    </location>
</feature>
<dbReference type="PANTHER" id="PTHR33870:SF4">
    <property type="entry name" value="CARDIOMYOPATHY-ASSOCIATED PROTEIN"/>
    <property type="match status" value="1"/>
</dbReference>
<dbReference type="Proteomes" id="UP001327560">
    <property type="component" value="Chromosome 2"/>
</dbReference>
<evidence type="ECO:0000256" key="2">
    <source>
        <dbReference type="SAM" id="SignalP"/>
    </source>
</evidence>
<feature type="region of interest" description="Disordered" evidence="1">
    <location>
        <begin position="36"/>
        <end position="55"/>
    </location>
</feature>
<feature type="compositionally biased region" description="Low complexity" evidence="1">
    <location>
        <begin position="449"/>
        <end position="460"/>
    </location>
</feature>
<sequence length="763" mass="84618">MFFPSLFSLLLNCIPIVVCTTLLLGVLLSNGEPNIPANEEGNKSDISSVANDPGAKHEERFKVKANVGSRRATKRLAVRTIILGDIRPDANIASIEVEENGVNQVDSTYVSSSSLLEEDNSKKNFIKHKEHSTEKPADVLLPVCKYTGSGEKNTTILHVDGDKTKLELDQGGDSCLGSPWHHIDHKDASSSVSESDGSNHSMANAMPVLDELDPLVSRENFDDGSVASSHSNALDDGSAEEDEIEIPDDEDDEEAQDEKEDENKVVVAWTADDQRNLVELGNSEIERNRWLEKVIAKRKARKIIEKNLIDLDDDMEQILQSHGHLPSINAPRRNPFDLPYDSDDSVPGSAPSVLLPRPNPFDLPSEQADDVEESPSHSSSHKEFAAVPQRDMFVRRHESFSIGSIFELKQERRVSRFRPYFVPEKSEAEYVTFPDLHRELSEISDSKMSSTLESEAVSSSTDHEHENDLHQDSESSTKDNAEPTEQETQTMENFMSVNVERLESQVNIDHNDDGSHHDIETEDNISEDSAVNSSISDPERAEEKDEEYEPSSSNPSEEEKNNLKTLTTSEKEEKTRGDLSKGSTAGSDAVNEEEEHVHDSHVVEPVYDSSPTATERSHSNSALDEASMFSGNGTTYKGGSPPPGVAERNASSDGSRTEESQISNHYTPWVPPPSLAFVEQNESVSREISIIKELDVIGDELSRVHEDEISIIKEELDVIGDELSRVHEDLGNPILPVLPEAEFRQWMPEPKLSSVEITSKEDS</sequence>
<feature type="compositionally biased region" description="Low complexity" evidence="1">
    <location>
        <begin position="189"/>
        <end position="201"/>
    </location>
</feature>
<feature type="compositionally biased region" description="Polar residues" evidence="1">
    <location>
        <begin position="609"/>
        <end position="622"/>
    </location>
</feature>
<evidence type="ECO:0000313" key="3">
    <source>
        <dbReference type="EMBL" id="WOK96772.1"/>
    </source>
</evidence>
<evidence type="ECO:0000256" key="1">
    <source>
        <dbReference type="SAM" id="MobiDB-lite"/>
    </source>
</evidence>
<gene>
    <name evidence="3" type="ORF">Cni_G05479</name>
</gene>
<organism evidence="3 4">
    <name type="scientific">Canna indica</name>
    <name type="common">Indian-shot</name>
    <dbReference type="NCBI Taxonomy" id="4628"/>
    <lineage>
        <taxon>Eukaryota</taxon>
        <taxon>Viridiplantae</taxon>
        <taxon>Streptophyta</taxon>
        <taxon>Embryophyta</taxon>
        <taxon>Tracheophyta</taxon>
        <taxon>Spermatophyta</taxon>
        <taxon>Magnoliopsida</taxon>
        <taxon>Liliopsida</taxon>
        <taxon>Zingiberales</taxon>
        <taxon>Cannaceae</taxon>
        <taxon>Canna</taxon>
    </lineage>
</organism>
<dbReference type="PANTHER" id="PTHR33870">
    <property type="entry name" value="CARDIOMYOPATHY-ASSOCIATED PROTEIN"/>
    <property type="match status" value="1"/>
</dbReference>
<proteinExistence type="predicted"/>
<feature type="chain" id="PRO_5042812191" evidence="2">
    <location>
        <begin position="20"/>
        <end position="763"/>
    </location>
</feature>
<reference evidence="3 4" key="1">
    <citation type="submission" date="2023-10" db="EMBL/GenBank/DDBJ databases">
        <title>Chromosome-scale genome assembly provides insights into flower coloration mechanisms of Canna indica.</title>
        <authorList>
            <person name="Li C."/>
        </authorList>
    </citation>
    <scope>NUCLEOTIDE SEQUENCE [LARGE SCALE GENOMIC DNA]</scope>
    <source>
        <tissue evidence="3">Flower</tissue>
    </source>
</reference>
<protein>
    <submittedName>
        <fullName evidence="3">Uncharacterized protein</fullName>
    </submittedName>
</protein>
<feature type="compositionally biased region" description="Basic and acidic residues" evidence="1">
    <location>
        <begin position="509"/>
        <end position="519"/>
    </location>
</feature>
<evidence type="ECO:0000313" key="4">
    <source>
        <dbReference type="Proteomes" id="UP001327560"/>
    </source>
</evidence>
<dbReference type="AlphaFoldDB" id="A0AAQ3Q5G2"/>
<feature type="region of interest" description="Disordered" evidence="1">
    <location>
        <begin position="177"/>
        <end position="202"/>
    </location>
</feature>
<feature type="region of interest" description="Disordered" evidence="1">
    <location>
        <begin position="508"/>
        <end position="672"/>
    </location>
</feature>